<dbReference type="CDD" id="cd14014">
    <property type="entry name" value="STKc_PknB_like"/>
    <property type="match status" value="1"/>
</dbReference>
<dbReference type="PROSITE" id="PS00108">
    <property type="entry name" value="PROTEIN_KINASE_ST"/>
    <property type="match status" value="1"/>
</dbReference>
<evidence type="ECO:0000313" key="8">
    <source>
        <dbReference type="EMBL" id="MDC0747409.1"/>
    </source>
</evidence>
<evidence type="ECO:0000256" key="2">
    <source>
        <dbReference type="ARBA" id="ARBA00022741"/>
    </source>
</evidence>
<dbReference type="PROSITE" id="PS50011">
    <property type="entry name" value="PROTEIN_KINASE_DOM"/>
    <property type="match status" value="1"/>
</dbReference>
<keyword evidence="2 5" id="KW-0547">Nucleotide-binding</keyword>
<keyword evidence="4 5" id="KW-0067">ATP-binding</keyword>
<dbReference type="RefSeq" id="WP_271925857.1">
    <property type="nucleotide sequence ID" value="NZ_JAQNDO010000001.1"/>
</dbReference>
<keyword evidence="1" id="KW-0808">Transferase</keyword>
<feature type="compositionally biased region" description="Pro residues" evidence="6">
    <location>
        <begin position="451"/>
        <end position="468"/>
    </location>
</feature>
<evidence type="ECO:0000259" key="7">
    <source>
        <dbReference type="PROSITE" id="PS50011"/>
    </source>
</evidence>
<feature type="region of interest" description="Disordered" evidence="6">
    <location>
        <begin position="428"/>
        <end position="521"/>
    </location>
</feature>
<dbReference type="SUPFAM" id="SSF56112">
    <property type="entry name" value="Protein kinase-like (PK-like)"/>
    <property type="match status" value="1"/>
</dbReference>
<dbReference type="InterPro" id="IPR008271">
    <property type="entry name" value="Ser/Thr_kinase_AS"/>
</dbReference>
<evidence type="ECO:0000256" key="4">
    <source>
        <dbReference type="ARBA" id="ARBA00022840"/>
    </source>
</evidence>
<dbReference type="InterPro" id="IPR011009">
    <property type="entry name" value="Kinase-like_dom_sf"/>
</dbReference>
<feature type="compositionally biased region" description="Polar residues" evidence="6">
    <location>
        <begin position="381"/>
        <end position="393"/>
    </location>
</feature>
<dbReference type="PANTHER" id="PTHR43289:SF6">
    <property type="entry name" value="SERINE_THREONINE-PROTEIN KINASE NEKL-3"/>
    <property type="match status" value="1"/>
</dbReference>
<gene>
    <name evidence="8" type="ORF">POL67_39125</name>
</gene>
<dbReference type="Gene3D" id="1.10.510.10">
    <property type="entry name" value="Transferase(Phosphotransferase) domain 1"/>
    <property type="match status" value="1"/>
</dbReference>
<accession>A0ABT5F000</accession>
<feature type="domain" description="Protein kinase" evidence="7">
    <location>
        <begin position="15"/>
        <end position="284"/>
    </location>
</feature>
<dbReference type="GO" id="GO:0016301">
    <property type="term" value="F:kinase activity"/>
    <property type="evidence" value="ECO:0007669"/>
    <property type="project" value="UniProtKB-KW"/>
</dbReference>
<evidence type="ECO:0000256" key="5">
    <source>
        <dbReference type="PROSITE-ProRule" id="PRU10141"/>
    </source>
</evidence>
<dbReference type="Proteomes" id="UP001221411">
    <property type="component" value="Unassembled WGS sequence"/>
</dbReference>
<feature type="binding site" evidence="5">
    <location>
        <position position="44"/>
    </location>
    <ligand>
        <name>ATP</name>
        <dbReference type="ChEBI" id="CHEBI:30616"/>
    </ligand>
</feature>
<keyword evidence="9" id="KW-1185">Reference proteome</keyword>
<evidence type="ECO:0000256" key="1">
    <source>
        <dbReference type="ARBA" id="ARBA00022679"/>
    </source>
</evidence>
<keyword evidence="3 8" id="KW-0418">Kinase</keyword>
<dbReference type="SMART" id="SM00220">
    <property type="entry name" value="S_TKc"/>
    <property type="match status" value="1"/>
</dbReference>
<evidence type="ECO:0000256" key="3">
    <source>
        <dbReference type="ARBA" id="ARBA00022777"/>
    </source>
</evidence>
<evidence type="ECO:0000313" key="9">
    <source>
        <dbReference type="Proteomes" id="UP001221411"/>
    </source>
</evidence>
<organism evidence="8 9">
    <name type="scientific">Polyangium mundeleinium</name>
    <dbReference type="NCBI Taxonomy" id="2995306"/>
    <lineage>
        <taxon>Bacteria</taxon>
        <taxon>Pseudomonadati</taxon>
        <taxon>Myxococcota</taxon>
        <taxon>Polyangia</taxon>
        <taxon>Polyangiales</taxon>
        <taxon>Polyangiaceae</taxon>
        <taxon>Polyangium</taxon>
    </lineage>
</organism>
<dbReference type="Pfam" id="PF00069">
    <property type="entry name" value="Pkinase"/>
    <property type="match status" value="1"/>
</dbReference>
<evidence type="ECO:0000256" key="6">
    <source>
        <dbReference type="SAM" id="MobiDB-lite"/>
    </source>
</evidence>
<comment type="caution">
    <text evidence="8">The sequence shown here is derived from an EMBL/GenBank/DDBJ whole genome shotgun (WGS) entry which is preliminary data.</text>
</comment>
<reference evidence="8 9" key="1">
    <citation type="submission" date="2022-11" db="EMBL/GenBank/DDBJ databases">
        <title>Minimal conservation of predation-associated metabolite biosynthetic gene clusters underscores biosynthetic potential of Myxococcota including descriptions for ten novel species: Archangium lansinium sp. nov., Myxococcus landrumus sp. nov., Nannocystis bai.</title>
        <authorList>
            <person name="Ahearne A."/>
            <person name="Stevens C."/>
            <person name="Dowd S."/>
        </authorList>
    </citation>
    <scope>NUCLEOTIDE SEQUENCE [LARGE SCALE GENOMIC DNA]</scope>
    <source>
        <strain evidence="8 9">RJM3</strain>
    </source>
</reference>
<dbReference type="PROSITE" id="PS00107">
    <property type="entry name" value="PROTEIN_KINASE_ATP"/>
    <property type="match status" value="1"/>
</dbReference>
<name>A0ABT5F000_9BACT</name>
<dbReference type="PANTHER" id="PTHR43289">
    <property type="entry name" value="MITOGEN-ACTIVATED PROTEIN KINASE KINASE KINASE 20-RELATED"/>
    <property type="match status" value="1"/>
</dbReference>
<feature type="region of interest" description="Disordered" evidence="6">
    <location>
        <begin position="316"/>
        <end position="403"/>
    </location>
</feature>
<feature type="compositionally biased region" description="Low complexity" evidence="6">
    <location>
        <begin position="439"/>
        <end position="450"/>
    </location>
</feature>
<proteinExistence type="predicted"/>
<sequence length="521" mass="54609">MAAVVTPGETLLGKYRVERVLGQGGMGIVVAARHEGLGELFAIKLMLAPNGASRGPAVERFLREARNAARLKSEHVAKVHDVGRLDDGRPYMVMEYLEGRDLADVIERRGPLPVTEAAGLVLQACDALVEAHALGIVHRDLKPSNMFLIRRPNGKPCLKLLDFGIAKRVDAESKALTATGALLGSPLYMSPEQLENASTVGPRSDVWAMGVVFYQLTTGRVPFEGEWIGQVVHAIMAIEPKLPSKIRPELPVEVDAIVDQCLRKNPEERYATMGEFASAVRELLRVNSMLSPLSNLLGEEAYRALSAELASAPTAPAFEQGPTQDGPREAPPRAQAVTLSEPPEKLAEPRSTNETSSTPAPSGPSPAPMEAAPARVPEGAASTQSPVSRTMSEATPPPERRASPPWIAIAVGCSLLLGVCIFVFREKPAPTAPSVPGSEPEVATTVATPPASSPPAPPPEPSPAPPVSAAPSAVSAQPSATATAPRATAMTSAKTPPAKAAPSAPAASTTKSTAPPRDGLF</sequence>
<protein>
    <submittedName>
        <fullName evidence="8">Serine/threonine-protein kinase</fullName>
    </submittedName>
</protein>
<dbReference type="EMBL" id="JAQNDO010000001">
    <property type="protein sequence ID" value="MDC0747409.1"/>
    <property type="molecule type" value="Genomic_DNA"/>
</dbReference>
<dbReference type="InterPro" id="IPR017441">
    <property type="entry name" value="Protein_kinase_ATP_BS"/>
</dbReference>
<dbReference type="Gene3D" id="3.30.200.20">
    <property type="entry name" value="Phosphorylase Kinase, domain 1"/>
    <property type="match status" value="1"/>
</dbReference>
<dbReference type="InterPro" id="IPR000719">
    <property type="entry name" value="Prot_kinase_dom"/>
</dbReference>
<feature type="compositionally biased region" description="Low complexity" evidence="6">
    <location>
        <begin position="469"/>
        <end position="521"/>
    </location>
</feature>